<dbReference type="InterPro" id="IPR038717">
    <property type="entry name" value="Tc1-like_DDE_dom"/>
</dbReference>
<dbReference type="SUPFAM" id="SSF51445">
    <property type="entry name" value="(Trans)glycosidases"/>
    <property type="match status" value="1"/>
</dbReference>
<dbReference type="Pfam" id="PF00728">
    <property type="entry name" value="Glyco_hydro_20"/>
    <property type="match status" value="1"/>
</dbReference>
<evidence type="ECO:0000256" key="2">
    <source>
        <dbReference type="ARBA" id="ARBA00006285"/>
    </source>
</evidence>
<dbReference type="EMBL" id="JAJSOF020000001">
    <property type="protein sequence ID" value="KAJ4450603.1"/>
    <property type="molecule type" value="Genomic_DNA"/>
</dbReference>
<evidence type="ECO:0000259" key="7">
    <source>
        <dbReference type="Pfam" id="PF13358"/>
    </source>
</evidence>
<dbReference type="InterPro" id="IPR036397">
    <property type="entry name" value="RNaseH_sf"/>
</dbReference>
<organism evidence="8 9">
    <name type="scientific">Periplaneta americana</name>
    <name type="common">American cockroach</name>
    <name type="synonym">Blatta americana</name>
    <dbReference type="NCBI Taxonomy" id="6978"/>
    <lineage>
        <taxon>Eukaryota</taxon>
        <taxon>Metazoa</taxon>
        <taxon>Ecdysozoa</taxon>
        <taxon>Arthropoda</taxon>
        <taxon>Hexapoda</taxon>
        <taxon>Insecta</taxon>
        <taxon>Pterygota</taxon>
        <taxon>Neoptera</taxon>
        <taxon>Polyneoptera</taxon>
        <taxon>Dictyoptera</taxon>
        <taxon>Blattodea</taxon>
        <taxon>Blattoidea</taxon>
        <taxon>Blattidae</taxon>
        <taxon>Blattinae</taxon>
        <taxon>Periplaneta</taxon>
    </lineage>
</organism>
<keyword evidence="4" id="KW-0378">Hydrolase</keyword>
<evidence type="ECO:0000256" key="5">
    <source>
        <dbReference type="SAM" id="MobiDB-lite"/>
    </source>
</evidence>
<dbReference type="PANTHER" id="PTHR21040:SF8">
    <property type="entry name" value="BCDNA.GH04120"/>
    <property type="match status" value="1"/>
</dbReference>
<feature type="compositionally biased region" description="Basic and acidic residues" evidence="5">
    <location>
        <begin position="45"/>
        <end position="62"/>
    </location>
</feature>
<feature type="domain" description="Tc1-like transposase DDE" evidence="7">
    <location>
        <begin position="245"/>
        <end position="333"/>
    </location>
</feature>
<evidence type="ECO:0000256" key="3">
    <source>
        <dbReference type="ARBA" id="ARBA00012663"/>
    </source>
</evidence>
<keyword evidence="9" id="KW-1185">Reference proteome</keyword>
<evidence type="ECO:0000313" key="8">
    <source>
        <dbReference type="EMBL" id="KAJ4450603.1"/>
    </source>
</evidence>
<evidence type="ECO:0000256" key="1">
    <source>
        <dbReference type="ARBA" id="ARBA00001231"/>
    </source>
</evidence>
<accession>A0ABQ8TXN1</accession>
<feature type="region of interest" description="Disordered" evidence="5">
    <location>
        <begin position="43"/>
        <end position="102"/>
    </location>
</feature>
<dbReference type="InterPro" id="IPR038901">
    <property type="entry name" value="HEXDC-like"/>
</dbReference>
<comment type="catalytic activity">
    <reaction evidence="1">
        <text>Hydrolysis of terminal non-reducing N-acetyl-D-hexosamine residues in N-acetyl-beta-D-hexosaminides.</text>
        <dbReference type="EC" id="3.2.1.52"/>
    </reaction>
</comment>
<dbReference type="EC" id="3.2.1.52" evidence="3"/>
<comment type="caution">
    <text evidence="8">The sequence shown here is derived from an EMBL/GenBank/DDBJ whole genome shotgun (WGS) entry which is preliminary data.</text>
</comment>
<protein>
    <recommendedName>
        <fullName evidence="3">beta-N-acetylhexosaminidase</fullName>
        <ecNumber evidence="3">3.2.1.52</ecNumber>
    </recommendedName>
</protein>
<dbReference type="Gene3D" id="3.20.20.80">
    <property type="entry name" value="Glycosidases"/>
    <property type="match status" value="1"/>
</dbReference>
<feature type="domain" description="Glycoside hydrolase family 20 catalytic" evidence="6">
    <location>
        <begin position="374"/>
        <end position="513"/>
    </location>
</feature>
<proteinExistence type="inferred from homology"/>
<evidence type="ECO:0000259" key="6">
    <source>
        <dbReference type="Pfam" id="PF00728"/>
    </source>
</evidence>
<evidence type="ECO:0000313" key="9">
    <source>
        <dbReference type="Proteomes" id="UP001148838"/>
    </source>
</evidence>
<gene>
    <name evidence="8" type="ORF">ANN_02029</name>
</gene>
<reference evidence="8 9" key="1">
    <citation type="journal article" date="2022" name="Allergy">
        <title>Genome assembly and annotation of Periplaneta americana reveal a comprehensive cockroach allergen profile.</title>
        <authorList>
            <person name="Wang L."/>
            <person name="Xiong Q."/>
            <person name="Saelim N."/>
            <person name="Wang L."/>
            <person name="Nong W."/>
            <person name="Wan A.T."/>
            <person name="Shi M."/>
            <person name="Liu X."/>
            <person name="Cao Q."/>
            <person name="Hui J.H.L."/>
            <person name="Sookrung N."/>
            <person name="Leung T.F."/>
            <person name="Tungtrongchitr A."/>
            <person name="Tsui S.K.W."/>
        </authorList>
    </citation>
    <scope>NUCLEOTIDE SEQUENCE [LARGE SCALE GENOMIC DNA]</scope>
    <source>
        <strain evidence="8">PWHHKU_190912</strain>
    </source>
</reference>
<comment type="similarity">
    <text evidence="2">Belongs to the glycosyl hydrolase 20 family.</text>
</comment>
<sequence>MGLAASYAGRLGLTAWRRKSTLLGLAAGLVLLVLCLQYNAASRPEPAKLDDSQEPTNDDKSPLQRTLRNHQEGAAKLSNDLQLPRLSDPEGGGNALDDGDALKQSLGGENVKFVQADAKVPLVTSSHPDAEDAAPKNQFFSKAILSMARIPAEQPGREEVAGRKAVIEQFGGDVQRAVVEASTPGLQPVLQYNSYDQQGLYQMGIPYVNLDPRRPYVPEQRLVHFDLKGAPPKGLIHHEFIPEGRTVTKELYVETLRRLWDAVRRKRPEKWVENNWFLMHDNAPAHRAIIVKNFLARHNITALDHPPYSPDLSPPDYFLFPRLKSHLKGRRFNAEEVSYLKRLFPLVRQLGATGVLLEWEDMFPFTGPLASIAAGNSYSRRDVDEILTAARGSELEVIPLVQTFGHVEFALKHPEFESLREVPESPQALCPSLNASMDFVEKMIEQVMDVHQGARFLHIGCDEVFQMGECRRCRSQMRETLFLSHVARVASFVRNRYGAVTPIIWDDMLRHLSPQSLEEFRIGELVEPMVSNDLASLHVSARGSCKEA</sequence>
<dbReference type="Proteomes" id="UP001148838">
    <property type="component" value="Unassembled WGS sequence"/>
</dbReference>
<name>A0ABQ8TXN1_PERAM</name>
<dbReference type="Pfam" id="PF13358">
    <property type="entry name" value="DDE_3"/>
    <property type="match status" value="1"/>
</dbReference>
<evidence type="ECO:0000256" key="4">
    <source>
        <dbReference type="ARBA" id="ARBA00022801"/>
    </source>
</evidence>
<dbReference type="InterPro" id="IPR015883">
    <property type="entry name" value="Glyco_hydro_20_cat"/>
</dbReference>
<dbReference type="Gene3D" id="3.30.420.10">
    <property type="entry name" value="Ribonuclease H-like superfamily/Ribonuclease H"/>
    <property type="match status" value="1"/>
</dbReference>
<dbReference type="PANTHER" id="PTHR21040">
    <property type="entry name" value="BCDNA.GH04120"/>
    <property type="match status" value="1"/>
</dbReference>
<dbReference type="InterPro" id="IPR017853">
    <property type="entry name" value="GH"/>
</dbReference>